<name>A0A852U202_9ACTN</name>
<feature type="transmembrane region" description="Helical" evidence="2">
    <location>
        <begin position="32"/>
        <end position="55"/>
    </location>
</feature>
<feature type="region of interest" description="Disordered" evidence="1">
    <location>
        <begin position="1"/>
        <end position="23"/>
    </location>
</feature>
<gene>
    <name evidence="3" type="ORF">HDA32_004532</name>
</gene>
<organism evidence="3 4">
    <name type="scientific">Spinactinospora alkalitolerans</name>
    <dbReference type="NCBI Taxonomy" id="687207"/>
    <lineage>
        <taxon>Bacteria</taxon>
        <taxon>Bacillati</taxon>
        <taxon>Actinomycetota</taxon>
        <taxon>Actinomycetes</taxon>
        <taxon>Streptosporangiales</taxon>
        <taxon>Nocardiopsidaceae</taxon>
        <taxon>Spinactinospora</taxon>
    </lineage>
</organism>
<feature type="transmembrane region" description="Helical" evidence="2">
    <location>
        <begin position="159"/>
        <end position="177"/>
    </location>
</feature>
<comment type="caution">
    <text evidence="3">The sequence shown here is derived from an EMBL/GenBank/DDBJ whole genome shotgun (WGS) entry which is preliminary data.</text>
</comment>
<keyword evidence="2" id="KW-0812">Transmembrane</keyword>
<accession>A0A852U202</accession>
<feature type="transmembrane region" description="Helical" evidence="2">
    <location>
        <begin position="75"/>
        <end position="91"/>
    </location>
</feature>
<keyword evidence="2" id="KW-0472">Membrane</keyword>
<keyword evidence="2" id="KW-1133">Transmembrane helix</keyword>
<evidence type="ECO:0000256" key="1">
    <source>
        <dbReference type="SAM" id="MobiDB-lite"/>
    </source>
</evidence>
<sequence length="339" mass="36093">MPFNDRAGPGGGTAEKERAGSPALRGRTGDTVFAVVVGLLWGPVVLFLWLVAMLATNLVLGGEHGIMGDGQDPPTIGLALVLLALTAALVARGMRAAGVARAAAVVSIGLAVSLADLTALLLLDPSDPVVPWALCLLFAPLLLAAGVRRAARGGSLRPLVAIGVVALVAHVCAAWAWDVWREHTGALAEFDAVPVIGVLDGDAWEPVYTTVHGLGDFEVYYEHSEPGSQDISVVTYRDDGEGVEDACREPHTYCERRGDAVLLEKDWDREPAPSASGEDTDPWTRVEEPTNALVQYDEAHVRISAPRGTFSGEELADLAERVRPATQAERTEFRERVPE</sequence>
<dbReference type="AlphaFoldDB" id="A0A852U202"/>
<feature type="region of interest" description="Disordered" evidence="1">
    <location>
        <begin position="320"/>
        <end position="339"/>
    </location>
</feature>
<dbReference type="EMBL" id="JACCCC010000001">
    <property type="protein sequence ID" value="NYE49412.1"/>
    <property type="molecule type" value="Genomic_DNA"/>
</dbReference>
<dbReference type="RefSeq" id="WP_179645079.1">
    <property type="nucleotide sequence ID" value="NZ_BAAAYY010000029.1"/>
</dbReference>
<evidence type="ECO:0000313" key="4">
    <source>
        <dbReference type="Proteomes" id="UP000589036"/>
    </source>
</evidence>
<keyword evidence="4" id="KW-1185">Reference proteome</keyword>
<evidence type="ECO:0000313" key="3">
    <source>
        <dbReference type="EMBL" id="NYE49412.1"/>
    </source>
</evidence>
<dbReference type="Proteomes" id="UP000589036">
    <property type="component" value="Unassembled WGS sequence"/>
</dbReference>
<evidence type="ECO:0000256" key="2">
    <source>
        <dbReference type="SAM" id="Phobius"/>
    </source>
</evidence>
<feature type="transmembrane region" description="Helical" evidence="2">
    <location>
        <begin position="103"/>
        <end position="123"/>
    </location>
</feature>
<feature type="transmembrane region" description="Helical" evidence="2">
    <location>
        <begin position="129"/>
        <end position="147"/>
    </location>
</feature>
<feature type="region of interest" description="Disordered" evidence="1">
    <location>
        <begin position="266"/>
        <end position="286"/>
    </location>
</feature>
<protein>
    <submittedName>
        <fullName evidence="3">Uncharacterized protein</fullName>
    </submittedName>
</protein>
<reference evidence="3 4" key="1">
    <citation type="submission" date="2020-07" db="EMBL/GenBank/DDBJ databases">
        <title>Sequencing the genomes of 1000 actinobacteria strains.</title>
        <authorList>
            <person name="Klenk H.-P."/>
        </authorList>
    </citation>
    <scope>NUCLEOTIDE SEQUENCE [LARGE SCALE GENOMIC DNA]</scope>
    <source>
        <strain evidence="3 4">CXB654</strain>
    </source>
</reference>
<proteinExistence type="predicted"/>